<gene>
    <name evidence="1" type="ORF">V2H45_23505</name>
</gene>
<reference evidence="1" key="1">
    <citation type="submission" date="2024-01" db="EMBL/GenBank/DDBJ databases">
        <title>Bank of Algae and Cyanobacteria of the Azores (BACA) strain genomes.</title>
        <authorList>
            <person name="Luz R."/>
            <person name="Cordeiro R."/>
            <person name="Fonseca A."/>
            <person name="Goncalves V."/>
        </authorList>
    </citation>
    <scope>NUCLEOTIDE SEQUENCE</scope>
    <source>
        <strain evidence="1">BACA0141</strain>
    </source>
</reference>
<accession>A0AAW9PZ13</accession>
<evidence type="ECO:0000313" key="2">
    <source>
        <dbReference type="Proteomes" id="UP001333818"/>
    </source>
</evidence>
<dbReference type="AlphaFoldDB" id="A0AAW9PZ13"/>
<organism evidence="1 2">
    <name type="scientific">Tumidithrix elongata BACA0141</name>
    <dbReference type="NCBI Taxonomy" id="2716417"/>
    <lineage>
        <taxon>Bacteria</taxon>
        <taxon>Bacillati</taxon>
        <taxon>Cyanobacteriota</taxon>
        <taxon>Cyanophyceae</taxon>
        <taxon>Pseudanabaenales</taxon>
        <taxon>Pseudanabaenaceae</taxon>
        <taxon>Tumidithrix</taxon>
        <taxon>Tumidithrix elongata</taxon>
    </lineage>
</organism>
<name>A0AAW9PZ13_9CYAN</name>
<protein>
    <submittedName>
        <fullName evidence="1">Uncharacterized protein</fullName>
    </submittedName>
</protein>
<dbReference type="EMBL" id="JAZBJZ010000162">
    <property type="protein sequence ID" value="MEE3719712.1"/>
    <property type="molecule type" value="Genomic_DNA"/>
</dbReference>
<keyword evidence="2" id="KW-1185">Reference proteome</keyword>
<proteinExistence type="predicted"/>
<comment type="caution">
    <text evidence="1">The sequence shown here is derived from an EMBL/GenBank/DDBJ whole genome shotgun (WGS) entry which is preliminary data.</text>
</comment>
<evidence type="ECO:0000313" key="1">
    <source>
        <dbReference type="EMBL" id="MEE3719712.1"/>
    </source>
</evidence>
<sequence>MAIAMDNRQRAIQLVEQLPEDSLSDVIELLNALHRKTIQVNSSIQAKSEEKLLQVIHRKLLQEEQARLDYLREQNESGGITEAEHQELLAFVSRIENEDAERAAAILQLAQIRKVEPISLITEFASPMRINHAI</sequence>
<dbReference type="Proteomes" id="UP001333818">
    <property type="component" value="Unassembled WGS sequence"/>
</dbReference>